<protein>
    <recommendedName>
        <fullName evidence="3">Type II secretion system core protein G</fullName>
    </recommendedName>
</protein>
<comment type="subcellular location">
    <subcellularLocation>
        <location evidence="1">Cell inner membrane</location>
        <topology evidence="1">Single-pass membrane protein</topology>
    </subcellularLocation>
</comment>
<accession>A0YG36</accession>
<sequence>MAFLDEIMTQQQATVMNQVRQHGFSLIEIMVVLVIIGLLVSIVAPNVLDQADDARVKKAVADFSAIETALSIYRLNNYNYPTSDQGLEALVEKPTIEPIPNNWKKGGYLNEIPFDPWQRPYLYLSPAEFSDREFDIYSLGADGISGGEGQNADIGSWMKPGST</sequence>
<evidence type="ECO:0000256" key="7">
    <source>
        <dbReference type="ARBA" id="ARBA00022692"/>
    </source>
</evidence>
<evidence type="ECO:0000256" key="10">
    <source>
        <dbReference type="SAM" id="Phobius"/>
    </source>
</evidence>
<dbReference type="NCBIfam" id="TIGR01710">
    <property type="entry name" value="typeII_sec_gspG"/>
    <property type="match status" value="1"/>
</dbReference>
<dbReference type="InterPro" id="IPR045584">
    <property type="entry name" value="Pilin-like"/>
</dbReference>
<dbReference type="InterPro" id="IPR013545">
    <property type="entry name" value="T2SS_protein-GspG_C"/>
</dbReference>
<dbReference type="PANTHER" id="PTHR30093:SF44">
    <property type="entry name" value="TYPE II SECRETION SYSTEM CORE PROTEIN G"/>
    <property type="match status" value="1"/>
</dbReference>
<evidence type="ECO:0000256" key="1">
    <source>
        <dbReference type="ARBA" id="ARBA00004377"/>
    </source>
</evidence>
<keyword evidence="9 10" id="KW-0472">Membrane</keyword>
<keyword evidence="13" id="KW-1185">Reference proteome</keyword>
<reference evidence="12 13" key="1">
    <citation type="journal article" date="2010" name="J. Bacteriol.">
        <title>Genome sequence of the oligotrophic marine Gammaproteobacterium HTCC2143, isolated from the Oregon Coast.</title>
        <authorList>
            <person name="Oh H.M."/>
            <person name="Kang I."/>
            <person name="Ferriera S."/>
            <person name="Giovannoni S.J."/>
            <person name="Cho J.C."/>
        </authorList>
    </citation>
    <scope>NUCLEOTIDE SEQUENCE [LARGE SCALE GENOMIC DNA]</scope>
    <source>
        <strain evidence="12 13">HTCC2143</strain>
    </source>
</reference>
<dbReference type="EMBL" id="AAVT01000009">
    <property type="protein sequence ID" value="EAW30286.1"/>
    <property type="molecule type" value="Genomic_DNA"/>
</dbReference>
<dbReference type="InterPro" id="IPR010054">
    <property type="entry name" value="Type2_sec_GspG"/>
</dbReference>
<evidence type="ECO:0000256" key="2">
    <source>
        <dbReference type="ARBA" id="ARBA00009984"/>
    </source>
</evidence>
<comment type="similarity">
    <text evidence="2">Belongs to the GSP G family.</text>
</comment>
<dbReference type="GO" id="GO:0015628">
    <property type="term" value="P:protein secretion by the type II secretion system"/>
    <property type="evidence" value="ECO:0007669"/>
    <property type="project" value="InterPro"/>
</dbReference>
<gene>
    <name evidence="12" type="ORF">GP2143_02045</name>
</gene>
<comment type="caution">
    <text evidence="12">The sequence shown here is derived from an EMBL/GenBank/DDBJ whole genome shotgun (WGS) entry which is preliminary data.</text>
</comment>
<evidence type="ECO:0000256" key="3">
    <source>
        <dbReference type="ARBA" id="ARBA00020042"/>
    </source>
</evidence>
<keyword evidence="4" id="KW-1003">Cell membrane</keyword>
<dbReference type="NCBIfam" id="TIGR02532">
    <property type="entry name" value="IV_pilin_GFxxxE"/>
    <property type="match status" value="1"/>
</dbReference>
<evidence type="ECO:0000256" key="9">
    <source>
        <dbReference type="ARBA" id="ARBA00023136"/>
    </source>
</evidence>
<evidence type="ECO:0000259" key="11">
    <source>
        <dbReference type="Pfam" id="PF08334"/>
    </source>
</evidence>
<dbReference type="PROSITE" id="PS00409">
    <property type="entry name" value="PROKAR_NTER_METHYL"/>
    <property type="match status" value="1"/>
</dbReference>
<dbReference type="SUPFAM" id="SSF54523">
    <property type="entry name" value="Pili subunits"/>
    <property type="match status" value="1"/>
</dbReference>
<evidence type="ECO:0000256" key="5">
    <source>
        <dbReference type="ARBA" id="ARBA00022481"/>
    </source>
</evidence>
<dbReference type="eggNOG" id="COG2165">
    <property type="taxonomic scope" value="Bacteria"/>
</dbReference>
<evidence type="ECO:0000256" key="4">
    <source>
        <dbReference type="ARBA" id="ARBA00022475"/>
    </source>
</evidence>
<feature type="domain" description="Type II secretion system protein GspG C-terminal" evidence="11">
    <location>
        <begin position="46"/>
        <end position="157"/>
    </location>
</feature>
<dbReference type="PANTHER" id="PTHR30093">
    <property type="entry name" value="GENERAL SECRETION PATHWAY PROTEIN G"/>
    <property type="match status" value="1"/>
</dbReference>
<dbReference type="PRINTS" id="PR00813">
    <property type="entry name" value="BCTERIALGSPG"/>
</dbReference>
<keyword evidence="5" id="KW-0488">Methylation</keyword>
<evidence type="ECO:0000256" key="8">
    <source>
        <dbReference type="ARBA" id="ARBA00022989"/>
    </source>
</evidence>
<dbReference type="AlphaFoldDB" id="A0YG36"/>
<dbReference type="GO" id="GO:0015627">
    <property type="term" value="C:type II protein secretion system complex"/>
    <property type="evidence" value="ECO:0007669"/>
    <property type="project" value="InterPro"/>
</dbReference>
<keyword evidence="7 10" id="KW-0812">Transmembrane</keyword>
<dbReference type="Proteomes" id="UP000004931">
    <property type="component" value="Unassembled WGS sequence"/>
</dbReference>
<keyword evidence="6" id="KW-0997">Cell inner membrane</keyword>
<evidence type="ECO:0000256" key="6">
    <source>
        <dbReference type="ARBA" id="ARBA00022519"/>
    </source>
</evidence>
<dbReference type="InterPro" id="IPR000983">
    <property type="entry name" value="Bac_GSPG_pilin"/>
</dbReference>
<dbReference type="STRING" id="247633.GP2143_02045"/>
<dbReference type="InterPro" id="IPR012902">
    <property type="entry name" value="N_methyl_site"/>
</dbReference>
<dbReference type="Pfam" id="PF07963">
    <property type="entry name" value="N_methyl"/>
    <property type="match status" value="1"/>
</dbReference>
<dbReference type="Pfam" id="PF08334">
    <property type="entry name" value="T2SSG"/>
    <property type="match status" value="1"/>
</dbReference>
<evidence type="ECO:0000313" key="12">
    <source>
        <dbReference type="EMBL" id="EAW30286.1"/>
    </source>
</evidence>
<proteinExistence type="inferred from homology"/>
<keyword evidence="8 10" id="KW-1133">Transmembrane helix</keyword>
<evidence type="ECO:0000313" key="13">
    <source>
        <dbReference type="Proteomes" id="UP000004931"/>
    </source>
</evidence>
<dbReference type="GO" id="GO:0005886">
    <property type="term" value="C:plasma membrane"/>
    <property type="evidence" value="ECO:0007669"/>
    <property type="project" value="UniProtKB-SubCell"/>
</dbReference>
<dbReference type="Gene3D" id="3.30.700.10">
    <property type="entry name" value="Glycoprotein, Type 4 Pilin"/>
    <property type="match status" value="1"/>
</dbReference>
<feature type="transmembrane region" description="Helical" evidence="10">
    <location>
        <begin position="26"/>
        <end position="48"/>
    </location>
</feature>
<name>A0YG36_9GAMM</name>
<organism evidence="12 13">
    <name type="scientific">marine gamma proteobacterium HTCC2143</name>
    <dbReference type="NCBI Taxonomy" id="247633"/>
    <lineage>
        <taxon>Bacteria</taxon>
        <taxon>Pseudomonadati</taxon>
        <taxon>Pseudomonadota</taxon>
        <taxon>Gammaproteobacteria</taxon>
        <taxon>Cellvibrionales</taxon>
        <taxon>Spongiibacteraceae</taxon>
        <taxon>BD1-7 clade</taxon>
    </lineage>
</organism>